<dbReference type="AlphaFoldDB" id="A0AAN9Y544"/>
<organism evidence="3 4">
    <name type="scientific">Parthenolecanium corni</name>
    <dbReference type="NCBI Taxonomy" id="536013"/>
    <lineage>
        <taxon>Eukaryota</taxon>
        <taxon>Metazoa</taxon>
        <taxon>Ecdysozoa</taxon>
        <taxon>Arthropoda</taxon>
        <taxon>Hexapoda</taxon>
        <taxon>Insecta</taxon>
        <taxon>Pterygota</taxon>
        <taxon>Neoptera</taxon>
        <taxon>Paraneoptera</taxon>
        <taxon>Hemiptera</taxon>
        <taxon>Sternorrhyncha</taxon>
        <taxon>Coccoidea</taxon>
        <taxon>Coccidae</taxon>
        <taxon>Parthenolecanium</taxon>
    </lineage>
</organism>
<gene>
    <name evidence="3" type="ORF">V9T40_001439</name>
</gene>
<keyword evidence="4" id="KW-1185">Reference proteome</keyword>
<dbReference type="EMBL" id="JBBCAQ010000019">
    <property type="protein sequence ID" value="KAK7595006.1"/>
    <property type="molecule type" value="Genomic_DNA"/>
</dbReference>
<comment type="caution">
    <text evidence="3">The sequence shown here is derived from an EMBL/GenBank/DDBJ whole genome shotgun (WGS) entry which is preliminary data.</text>
</comment>
<keyword evidence="1" id="KW-0175">Coiled coil</keyword>
<feature type="compositionally biased region" description="Low complexity" evidence="2">
    <location>
        <begin position="126"/>
        <end position="136"/>
    </location>
</feature>
<accession>A0AAN9Y544</accession>
<sequence length="136" mass="15743">MFEDFNTRVALDHKLSGSEDEEIEFLDVQAILNAQKKLAETLQQARQKAVEKRKKQLDKKNISFEETEEKRQEKIEKIDANRTEYFAKIVAEASDNNVNYDEDVNDVKDVNDVENINDVKDDEDVNNVADANNVHE</sequence>
<evidence type="ECO:0000313" key="3">
    <source>
        <dbReference type="EMBL" id="KAK7595006.1"/>
    </source>
</evidence>
<evidence type="ECO:0000313" key="4">
    <source>
        <dbReference type="Proteomes" id="UP001367676"/>
    </source>
</evidence>
<feature type="region of interest" description="Disordered" evidence="2">
    <location>
        <begin position="117"/>
        <end position="136"/>
    </location>
</feature>
<feature type="coiled-coil region" evidence="1">
    <location>
        <begin position="28"/>
        <end position="84"/>
    </location>
</feature>
<dbReference type="Proteomes" id="UP001367676">
    <property type="component" value="Unassembled WGS sequence"/>
</dbReference>
<evidence type="ECO:0000256" key="2">
    <source>
        <dbReference type="SAM" id="MobiDB-lite"/>
    </source>
</evidence>
<protein>
    <submittedName>
        <fullName evidence="3">Uncharacterized protein</fullName>
    </submittedName>
</protein>
<name>A0AAN9Y544_9HEMI</name>
<reference evidence="3 4" key="1">
    <citation type="submission" date="2024-03" db="EMBL/GenBank/DDBJ databases">
        <title>Adaptation during the transition from Ophiocordyceps entomopathogen to insect associate is accompanied by gene loss and intensified selection.</title>
        <authorList>
            <person name="Ward C.M."/>
            <person name="Onetto C.A."/>
            <person name="Borneman A.R."/>
        </authorList>
    </citation>
    <scope>NUCLEOTIDE SEQUENCE [LARGE SCALE GENOMIC DNA]</scope>
    <source>
        <strain evidence="3">AWRI1</strain>
        <tissue evidence="3">Single Adult Female</tissue>
    </source>
</reference>
<proteinExistence type="predicted"/>
<evidence type="ECO:0000256" key="1">
    <source>
        <dbReference type="SAM" id="Coils"/>
    </source>
</evidence>